<dbReference type="InterPro" id="IPR046522">
    <property type="entry name" value="DUF6699"/>
</dbReference>
<protein>
    <recommendedName>
        <fullName evidence="1">DUF6699 domain-containing protein</fullName>
    </recommendedName>
</protein>
<dbReference type="EMBL" id="DF840789">
    <property type="protein sequence ID" value="GAT45116.1"/>
    <property type="molecule type" value="Genomic_DNA"/>
</dbReference>
<reference evidence="2" key="1">
    <citation type="submission" date="2014-09" db="EMBL/GenBank/DDBJ databases">
        <title>Genome sequence of the luminous mushroom Mycena chlorophos for searching fungal bioluminescence genes.</title>
        <authorList>
            <person name="Tanaka Y."/>
            <person name="Kasuga D."/>
            <person name="Oba Y."/>
            <person name="Hase S."/>
            <person name="Sato K."/>
            <person name="Oba Y."/>
            <person name="Sakakibara Y."/>
        </authorList>
    </citation>
    <scope>NUCLEOTIDE SEQUENCE</scope>
</reference>
<evidence type="ECO:0000259" key="1">
    <source>
        <dbReference type="Pfam" id="PF20415"/>
    </source>
</evidence>
<gene>
    <name evidence="2" type="ORF">MCHLO_02708</name>
</gene>
<evidence type="ECO:0000313" key="3">
    <source>
        <dbReference type="Proteomes" id="UP000815677"/>
    </source>
</evidence>
<dbReference type="Proteomes" id="UP000815677">
    <property type="component" value="Unassembled WGS sequence"/>
</dbReference>
<proteinExistence type="predicted"/>
<evidence type="ECO:0000313" key="2">
    <source>
        <dbReference type="EMBL" id="GAT45116.1"/>
    </source>
</evidence>
<dbReference type="Pfam" id="PF20415">
    <property type="entry name" value="DUF6699"/>
    <property type="match status" value="1"/>
</dbReference>
<accession>A0ABQ0L5H7</accession>
<sequence length="396" mass="42491">MAGFLPATTSLRRAMAAPFLFVPETSGSASYQPYPPFAAPAVPHAVPGYPPHPSIYAAYPYTYPNTPAGPNTPFIPPSPLPFPNSPYLPPEQTGTPGGAFNANSVLWPSEDGYGGPYAGYAPNGYVRQRTQSWTGPTPAPHGSPFLAPAAAPAFLQTQYPGHRRANSHERPGAAFPAFPGFVPQQPQWTPLGPPLPHGYYPPEAIPQQIHPFLNGDAPSPDFHFDLSNNRFLPLRRAPHNPAQSMPLGAAELALPAFHPPRAAIRIIHPMLPFWPIDVTPAAPPPPANPYAPAAAPNITLADVLISLHRSLHARITPADWATLSPEQQQVVAHAFAVRCHQEAARSGAPLASLRDVEMSVRGYGVKRVDFLRGNTKLRGLTRVPQDGESVVRLVVG</sequence>
<name>A0ABQ0L5H7_MYCCL</name>
<keyword evidence="3" id="KW-1185">Reference proteome</keyword>
<feature type="domain" description="DUF6699" evidence="1">
    <location>
        <begin position="235"/>
        <end position="382"/>
    </location>
</feature>
<organism evidence="2 3">
    <name type="scientific">Mycena chlorophos</name>
    <name type="common">Agaric fungus</name>
    <name type="synonym">Agaricus chlorophos</name>
    <dbReference type="NCBI Taxonomy" id="658473"/>
    <lineage>
        <taxon>Eukaryota</taxon>
        <taxon>Fungi</taxon>
        <taxon>Dikarya</taxon>
        <taxon>Basidiomycota</taxon>
        <taxon>Agaricomycotina</taxon>
        <taxon>Agaricomycetes</taxon>
        <taxon>Agaricomycetidae</taxon>
        <taxon>Agaricales</taxon>
        <taxon>Marasmiineae</taxon>
        <taxon>Mycenaceae</taxon>
        <taxon>Mycena</taxon>
    </lineage>
</organism>